<organism evidence="1 2">
    <name type="scientific">Nannocystis pusilla</name>
    <dbReference type="NCBI Taxonomy" id="889268"/>
    <lineage>
        <taxon>Bacteria</taxon>
        <taxon>Pseudomonadati</taxon>
        <taxon>Myxococcota</taxon>
        <taxon>Polyangia</taxon>
        <taxon>Nannocystales</taxon>
        <taxon>Nannocystaceae</taxon>
        <taxon>Nannocystis</taxon>
    </lineage>
</organism>
<proteinExistence type="predicted"/>
<comment type="caution">
    <text evidence="1">The sequence shown here is derived from an EMBL/GenBank/DDBJ whole genome shotgun (WGS) entry which is preliminary data.</text>
</comment>
<dbReference type="SUPFAM" id="SSF55961">
    <property type="entry name" value="Bet v1-like"/>
    <property type="match status" value="1"/>
</dbReference>
<dbReference type="Gene3D" id="3.30.530.20">
    <property type="match status" value="1"/>
</dbReference>
<dbReference type="Proteomes" id="UP001150924">
    <property type="component" value="Unassembled WGS sequence"/>
</dbReference>
<reference evidence="1" key="1">
    <citation type="submission" date="2022-11" db="EMBL/GenBank/DDBJ databases">
        <title>Minimal conservation of predation-associated metabolite biosynthetic gene clusters underscores biosynthetic potential of Myxococcota including descriptions for ten novel species: Archangium lansinium sp. nov., Myxococcus landrumus sp. nov., Nannocystis bai.</title>
        <authorList>
            <person name="Ahearne A."/>
            <person name="Stevens C."/>
            <person name="Phillips K."/>
        </authorList>
    </citation>
    <scope>NUCLEOTIDE SEQUENCE</scope>
    <source>
        <strain evidence="1">Na p29</strain>
    </source>
</reference>
<gene>
    <name evidence="1" type="ORF">OV079_52240</name>
</gene>
<evidence type="ECO:0000313" key="1">
    <source>
        <dbReference type="EMBL" id="MCY1013960.1"/>
    </source>
</evidence>
<dbReference type="AlphaFoldDB" id="A0A9X3J455"/>
<dbReference type="InterPro" id="IPR023393">
    <property type="entry name" value="START-like_dom_sf"/>
</dbReference>
<sequence length="159" mass="18095">MPIIELVTPIRAPIERCFDLARSVDVHLAGAGETGERAVAGVVRGLLGPGDEVTWRARHFGVWQLLTSRITEFERPRRFRDSMVRGAFARFDHDHLFEADADATVMRDRFDFTSPLGPLGRVADALILTRYMRGFLVERNRVLRAIAESDRWREFLADG</sequence>
<dbReference type="CDD" id="cd07820">
    <property type="entry name" value="SRPBCC_3"/>
    <property type="match status" value="1"/>
</dbReference>
<evidence type="ECO:0000313" key="2">
    <source>
        <dbReference type="Proteomes" id="UP001150924"/>
    </source>
</evidence>
<dbReference type="RefSeq" id="WP_267778152.1">
    <property type="nucleotide sequence ID" value="NZ_JAPNKE010000002.1"/>
</dbReference>
<accession>A0A9X3J455</accession>
<protein>
    <submittedName>
        <fullName evidence="1">SRPBCC family protein</fullName>
    </submittedName>
</protein>
<keyword evidence="2" id="KW-1185">Reference proteome</keyword>
<name>A0A9X3J455_9BACT</name>
<dbReference type="EMBL" id="JAPNKE010000002">
    <property type="protein sequence ID" value="MCY1013960.1"/>
    <property type="molecule type" value="Genomic_DNA"/>
</dbReference>